<keyword evidence="1" id="KW-0812">Transmembrane</keyword>
<comment type="caution">
    <text evidence="2">The sequence shown here is derived from an EMBL/GenBank/DDBJ whole genome shotgun (WGS) entry which is preliminary data.</text>
</comment>
<name>A0A5B7FWG6_PORTR</name>
<evidence type="ECO:0000313" key="2">
    <source>
        <dbReference type="EMBL" id="MPC51841.1"/>
    </source>
</evidence>
<evidence type="ECO:0000256" key="1">
    <source>
        <dbReference type="SAM" id="Phobius"/>
    </source>
</evidence>
<keyword evidence="1" id="KW-0472">Membrane</keyword>
<proteinExistence type="predicted"/>
<sequence>MMVFEVREEEERNCHKQTVSLRGRSNWSWGGAGKAAVDRAVWAGWQRCGGRLVLKMDINALFFSILIYFYVFDGN</sequence>
<accession>A0A5B7FWG6</accession>
<organism evidence="2 3">
    <name type="scientific">Portunus trituberculatus</name>
    <name type="common">Swimming crab</name>
    <name type="synonym">Neptunus trituberculatus</name>
    <dbReference type="NCBI Taxonomy" id="210409"/>
    <lineage>
        <taxon>Eukaryota</taxon>
        <taxon>Metazoa</taxon>
        <taxon>Ecdysozoa</taxon>
        <taxon>Arthropoda</taxon>
        <taxon>Crustacea</taxon>
        <taxon>Multicrustacea</taxon>
        <taxon>Malacostraca</taxon>
        <taxon>Eumalacostraca</taxon>
        <taxon>Eucarida</taxon>
        <taxon>Decapoda</taxon>
        <taxon>Pleocyemata</taxon>
        <taxon>Brachyura</taxon>
        <taxon>Eubrachyura</taxon>
        <taxon>Portunoidea</taxon>
        <taxon>Portunidae</taxon>
        <taxon>Portuninae</taxon>
        <taxon>Portunus</taxon>
    </lineage>
</organism>
<dbReference type="EMBL" id="VSRR010010447">
    <property type="protein sequence ID" value="MPC51841.1"/>
    <property type="molecule type" value="Genomic_DNA"/>
</dbReference>
<gene>
    <name evidence="2" type="ORF">E2C01_045694</name>
</gene>
<dbReference type="AlphaFoldDB" id="A0A5B7FWG6"/>
<protein>
    <recommendedName>
        <fullName evidence="4">Transmembrane protein</fullName>
    </recommendedName>
</protein>
<feature type="transmembrane region" description="Helical" evidence="1">
    <location>
        <begin position="52"/>
        <end position="72"/>
    </location>
</feature>
<keyword evidence="1" id="KW-1133">Transmembrane helix</keyword>
<evidence type="ECO:0000313" key="3">
    <source>
        <dbReference type="Proteomes" id="UP000324222"/>
    </source>
</evidence>
<reference evidence="2 3" key="1">
    <citation type="submission" date="2019-05" db="EMBL/GenBank/DDBJ databases">
        <title>Another draft genome of Portunus trituberculatus and its Hox gene families provides insights of decapod evolution.</title>
        <authorList>
            <person name="Jeong J.-H."/>
            <person name="Song I."/>
            <person name="Kim S."/>
            <person name="Choi T."/>
            <person name="Kim D."/>
            <person name="Ryu S."/>
            <person name="Kim W."/>
        </authorList>
    </citation>
    <scope>NUCLEOTIDE SEQUENCE [LARGE SCALE GENOMIC DNA]</scope>
    <source>
        <tissue evidence="2">Muscle</tissue>
    </source>
</reference>
<evidence type="ECO:0008006" key="4">
    <source>
        <dbReference type="Google" id="ProtNLM"/>
    </source>
</evidence>
<keyword evidence="3" id="KW-1185">Reference proteome</keyword>
<dbReference type="Proteomes" id="UP000324222">
    <property type="component" value="Unassembled WGS sequence"/>
</dbReference>